<evidence type="ECO:0000256" key="2">
    <source>
        <dbReference type="PROSITE-ProRule" id="PRU00267"/>
    </source>
</evidence>
<feature type="compositionally biased region" description="Basic residues" evidence="3">
    <location>
        <begin position="223"/>
        <end position="257"/>
    </location>
</feature>
<evidence type="ECO:0000313" key="5">
    <source>
        <dbReference type="Proteomes" id="UP000492821"/>
    </source>
</evidence>
<reference evidence="5" key="1">
    <citation type="journal article" date="2013" name="Genetics">
        <title>The draft genome and transcriptome of Panagrellus redivivus are shaped by the harsh demands of a free-living lifestyle.</title>
        <authorList>
            <person name="Srinivasan J."/>
            <person name="Dillman A.R."/>
            <person name="Macchietto M.G."/>
            <person name="Heikkinen L."/>
            <person name="Lakso M."/>
            <person name="Fracchia K.M."/>
            <person name="Antoshechkin I."/>
            <person name="Mortazavi A."/>
            <person name="Wong G."/>
            <person name="Sternberg P.W."/>
        </authorList>
    </citation>
    <scope>NUCLEOTIDE SEQUENCE [LARGE SCALE GENOMIC DNA]</scope>
    <source>
        <strain evidence="5">MT8872</strain>
    </source>
</reference>
<proteinExistence type="predicted"/>
<evidence type="ECO:0000313" key="6">
    <source>
        <dbReference type="WBParaSite" id="Pan_g4799.t1"/>
    </source>
</evidence>
<feature type="domain" description="HMG box" evidence="4">
    <location>
        <begin position="43"/>
        <end position="105"/>
    </location>
</feature>
<feature type="region of interest" description="Disordered" evidence="3">
    <location>
        <begin position="223"/>
        <end position="272"/>
    </location>
</feature>
<dbReference type="PANTHER" id="PTHR48112">
    <property type="entry name" value="HIGH MOBILITY GROUP PROTEIN DSP1"/>
    <property type="match status" value="1"/>
</dbReference>
<dbReference type="GO" id="GO:0003677">
    <property type="term" value="F:DNA binding"/>
    <property type="evidence" value="ECO:0007669"/>
    <property type="project" value="UniProtKB-UniRule"/>
</dbReference>
<dbReference type="PROSITE" id="PS50118">
    <property type="entry name" value="HMG_BOX_2"/>
    <property type="match status" value="2"/>
</dbReference>
<name>A0A7E4VZS6_PANRE</name>
<keyword evidence="1 2" id="KW-0238">DNA-binding</keyword>
<evidence type="ECO:0000256" key="1">
    <source>
        <dbReference type="ARBA" id="ARBA00023125"/>
    </source>
</evidence>
<dbReference type="SUPFAM" id="SSF47095">
    <property type="entry name" value="HMG-box"/>
    <property type="match status" value="2"/>
</dbReference>
<feature type="DNA-binding region" description="HMG box" evidence="2">
    <location>
        <begin position="142"/>
        <end position="209"/>
    </location>
</feature>
<evidence type="ECO:0000259" key="4">
    <source>
        <dbReference type="PROSITE" id="PS50118"/>
    </source>
</evidence>
<dbReference type="WBParaSite" id="Pan_g4799.t1">
    <property type="protein sequence ID" value="Pan_g4799.t1"/>
    <property type="gene ID" value="Pan_g4799"/>
</dbReference>
<keyword evidence="2" id="KW-0539">Nucleus</keyword>
<dbReference type="GO" id="GO:0005634">
    <property type="term" value="C:nucleus"/>
    <property type="evidence" value="ECO:0007669"/>
    <property type="project" value="UniProtKB-UniRule"/>
</dbReference>
<feature type="DNA-binding region" description="HMG box" evidence="2">
    <location>
        <begin position="43"/>
        <end position="105"/>
    </location>
</feature>
<dbReference type="Gene3D" id="1.10.30.10">
    <property type="entry name" value="High mobility group box domain"/>
    <property type="match status" value="2"/>
</dbReference>
<sequence>MFTCKIAIVPKHVLNGLQRLSISSMAITAAAATQTAPKRLPKGYNGPTAYGLFTKQENVANVPITEQAKQIAQKWNALSPEEKQKFKEQSEQIAHERAAEFAKLNKAAKSGLIEENAVKKEKLIKHRIKMASKQYKLDTKHPIRPLHPYVQYYKQEIGKVEKVSKKNIGEHAAAIGNSWKQLSDAEKKPLVDAYEAEIKKYRVDLARWTKTYGAEYKKIRASFRPKPKKVATAKKAKPSAPGKKRGRKGGLYKRLTSRKTASAPKKAAAAKE</sequence>
<feature type="compositionally biased region" description="Low complexity" evidence="3">
    <location>
        <begin position="259"/>
        <end position="272"/>
    </location>
</feature>
<protein>
    <submittedName>
        <fullName evidence="6">HMG box domain-containing protein</fullName>
    </submittedName>
</protein>
<dbReference type="Proteomes" id="UP000492821">
    <property type="component" value="Unassembled WGS sequence"/>
</dbReference>
<accession>A0A7E4VZS6</accession>
<dbReference type="InterPro" id="IPR036910">
    <property type="entry name" value="HMG_box_dom_sf"/>
</dbReference>
<reference evidence="6" key="2">
    <citation type="submission" date="2020-10" db="UniProtKB">
        <authorList>
            <consortium name="WormBaseParasite"/>
        </authorList>
    </citation>
    <scope>IDENTIFICATION</scope>
</reference>
<organism evidence="5 6">
    <name type="scientific">Panagrellus redivivus</name>
    <name type="common">Microworm</name>
    <dbReference type="NCBI Taxonomy" id="6233"/>
    <lineage>
        <taxon>Eukaryota</taxon>
        <taxon>Metazoa</taxon>
        <taxon>Ecdysozoa</taxon>
        <taxon>Nematoda</taxon>
        <taxon>Chromadorea</taxon>
        <taxon>Rhabditida</taxon>
        <taxon>Tylenchina</taxon>
        <taxon>Panagrolaimomorpha</taxon>
        <taxon>Panagrolaimoidea</taxon>
        <taxon>Panagrolaimidae</taxon>
        <taxon>Panagrellus</taxon>
    </lineage>
</organism>
<evidence type="ECO:0000256" key="3">
    <source>
        <dbReference type="SAM" id="MobiDB-lite"/>
    </source>
</evidence>
<keyword evidence="5" id="KW-1185">Reference proteome</keyword>
<dbReference type="Pfam" id="PF00505">
    <property type="entry name" value="HMG_box"/>
    <property type="match status" value="1"/>
</dbReference>
<dbReference type="InterPro" id="IPR050342">
    <property type="entry name" value="HMGB"/>
</dbReference>
<feature type="domain" description="HMG box" evidence="4">
    <location>
        <begin position="142"/>
        <end position="209"/>
    </location>
</feature>
<dbReference type="CDD" id="cd00084">
    <property type="entry name" value="HMG-box_SF"/>
    <property type="match status" value="1"/>
</dbReference>
<dbReference type="SMART" id="SM00398">
    <property type="entry name" value="HMG"/>
    <property type="match status" value="2"/>
</dbReference>
<dbReference type="InterPro" id="IPR009071">
    <property type="entry name" value="HMG_box_dom"/>
</dbReference>
<dbReference type="AlphaFoldDB" id="A0A7E4VZS6"/>
<dbReference type="PANTHER" id="PTHR48112:SF22">
    <property type="entry name" value="MITOCHONDRIAL TRANSCRIPTION FACTOR A, ISOFORM B"/>
    <property type="match status" value="1"/>
</dbReference>